<name>A0ABU3QWE1_9GAMM</name>
<protein>
    <submittedName>
        <fullName evidence="1">Uncharacterized protein</fullName>
    </submittedName>
</protein>
<evidence type="ECO:0000313" key="2">
    <source>
        <dbReference type="Proteomes" id="UP001257914"/>
    </source>
</evidence>
<proteinExistence type="predicted"/>
<evidence type="ECO:0000313" key="1">
    <source>
        <dbReference type="EMBL" id="MDU0111748.1"/>
    </source>
</evidence>
<reference evidence="1 2" key="1">
    <citation type="submission" date="2023-10" db="EMBL/GenBank/DDBJ databases">
        <title>Psychrosphaera aquimaarina strain SW33 isolated from seawater.</title>
        <authorList>
            <person name="Bayburt H."/>
            <person name="Kim J.M."/>
            <person name="Choi B.J."/>
            <person name="Jeon C.O."/>
        </authorList>
    </citation>
    <scope>NUCLEOTIDE SEQUENCE [LARGE SCALE GENOMIC DNA]</scope>
    <source>
        <strain evidence="1 2">KCTC 52743</strain>
    </source>
</reference>
<sequence>MSAEPKDGGGIHGRNFAFELYASSRFLRAGLDVSYQSDADLNIFIANTLLHVECKRAVTENNLEALIEKAIEQIDRSCERNYNDRGLIVLSLSKLFWKIQMGLNQGNVADENELQSLLHPVSEQITREISARYTTKSDKVLGLVFHYKMPFYRRSNGFPAFINRFSFVSFSEPGSKNKAISDELSTQLKQSVYGRG</sequence>
<organism evidence="1 2">
    <name type="scientific">Psychrosphaera aquimarina</name>
    <dbReference type="NCBI Taxonomy" id="2044854"/>
    <lineage>
        <taxon>Bacteria</taxon>
        <taxon>Pseudomonadati</taxon>
        <taxon>Pseudomonadota</taxon>
        <taxon>Gammaproteobacteria</taxon>
        <taxon>Alteromonadales</taxon>
        <taxon>Pseudoalteromonadaceae</taxon>
        <taxon>Psychrosphaera</taxon>
    </lineage>
</organism>
<dbReference type="RefSeq" id="WP_315945642.1">
    <property type="nucleotide sequence ID" value="NZ_JAWCUA010000001.1"/>
</dbReference>
<dbReference type="EMBL" id="JAWCUA010000001">
    <property type="protein sequence ID" value="MDU0111748.1"/>
    <property type="molecule type" value="Genomic_DNA"/>
</dbReference>
<gene>
    <name evidence="1" type="ORF">RT723_01720</name>
</gene>
<dbReference type="Proteomes" id="UP001257914">
    <property type="component" value="Unassembled WGS sequence"/>
</dbReference>
<keyword evidence="2" id="KW-1185">Reference proteome</keyword>
<comment type="caution">
    <text evidence="1">The sequence shown here is derived from an EMBL/GenBank/DDBJ whole genome shotgun (WGS) entry which is preliminary data.</text>
</comment>
<accession>A0ABU3QWE1</accession>